<proteinExistence type="predicted"/>
<dbReference type="AlphaFoldDB" id="A0AAU8K8N3"/>
<evidence type="ECO:0000313" key="2">
    <source>
        <dbReference type="EMBL" id="XCM84374.1"/>
    </source>
</evidence>
<dbReference type="EMBL" id="CP159873">
    <property type="protein sequence ID" value="XCM84374.1"/>
    <property type="molecule type" value="Genomic_DNA"/>
</dbReference>
<dbReference type="Gene3D" id="3.30.450.40">
    <property type="match status" value="1"/>
</dbReference>
<feature type="domain" description="ANTAR" evidence="1">
    <location>
        <begin position="143"/>
        <end position="216"/>
    </location>
</feature>
<dbReference type="GO" id="GO:0003723">
    <property type="term" value="F:RNA binding"/>
    <property type="evidence" value="ECO:0007669"/>
    <property type="project" value="InterPro"/>
</dbReference>
<dbReference type="InterPro" id="IPR029016">
    <property type="entry name" value="GAF-like_dom_sf"/>
</dbReference>
<accession>A0AAU8K8N3</accession>
<keyword evidence="2" id="KW-0614">Plasmid</keyword>
<geneLocation type="plasmid" evidence="2">
    <name>punmamed1</name>
</geneLocation>
<dbReference type="InterPro" id="IPR005561">
    <property type="entry name" value="ANTAR"/>
</dbReference>
<dbReference type="SUPFAM" id="SSF55781">
    <property type="entry name" value="GAF domain-like"/>
    <property type="match status" value="1"/>
</dbReference>
<name>A0AAU8K8N3_9ACTN</name>
<evidence type="ECO:0000259" key="1">
    <source>
        <dbReference type="SMART" id="SM01012"/>
    </source>
</evidence>
<dbReference type="RefSeq" id="WP_354645309.1">
    <property type="nucleotide sequence ID" value="NZ_CP159873.1"/>
</dbReference>
<reference evidence="2" key="1">
    <citation type="submission" date="2024-06" db="EMBL/GenBank/DDBJ databases">
        <title>The genome sequences of Kitasatospora sp. strain HUAS MG31.</title>
        <authorList>
            <person name="Mo P."/>
        </authorList>
    </citation>
    <scope>NUCLEOTIDE SEQUENCE</scope>
    <source>
        <strain evidence="2">HUAS MG31</strain>
        <plasmid evidence="2">punmamed1</plasmid>
    </source>
</reference>
<dbReference type="SMART" id="SM01012">
    <property type="entry name" value="ANTAR"/>
    <property type="match status" value="1"/>
</dbReference>
<gene>
    <name evidence="2" type="ORF">ABWK59_36155</name>
</gene>
<organism evidence="2">
    <name type="scientific">Kitasatospora camelliae</name>
    <dbReference type="NCBI Taxonomy" id="3156397"/>
    <lineage>
        <taxon>Bacteria</taxon>
        <taxon>Bacillati</taxon>
        <taxon>Actinomycetota</taxon>
        <taxon>Actinomycetes</taxon>
        <taxon>Kitasatosporales</taxon>
        <taxon>Streptomycetaceae</taxon>
        <taxon>Kitasatospora</taxon>
    </lineage>
</organism>
<sequence>MAQALRTLQASRLAAGLDAMGESAARALGVDVLTVSLRTAQDQSEPLWCSDDSGHRFDDLQFTLGEGPARDAATSGASVSVPDVITIPTGRWSALAPEIQALPLRAIFCFPLGIGAIQVGVLTAARRTPGPLNGQQSDDAHALASALTARILDGPGTQPGMLEATDPPALLRAVVHQATGMLSVQLGLPLTQALLRLRAHAYGAGRDIGDISQEIVDGRLRLAENGTGAPSTDAGKD</sequence>
<dbReference type="KEGG" id="kcm:ABWK59_36155"/>
<protein>
    <submittedName>
        <fullName evidence="2">ANTAR domain-containing protein</fullName>
    </submittedName>
</protein>